<dbReference type="GO" id="GO:0046872">
    <property type="term" value="F:metal ion binding"/>
    <property type="evidence" value="ECO:0007669"/>
    <property type="project" value="UniProtKB-KW"/>
</dbReference>
<dbReference type="InterPro" id="IPR051600">
    <property type="entry name" value="Beta-PGM-like"/>
</dbReference>
<keyword evidence="4" id="KW-0460">Magnesium</keyword>
<evidence type="ECO:0000256" key="1">
    <source>
        <dbReference type="ARBA" id="ARBA00001946"/>
    </source>
</evidence>
<gene>
    <name evidence="5" type="ORF">HYS17_01975</name>
</gene>
<dbReference type="Gene3D" id="1.10.150.240">
    <property type="entry name" value="Putative phosphatase, domain 2"/>
    <property type="match status" value="1"/>
</dbReference>
<dbReference type="InterPro" id="IPR023198">
    <property type="entry name" value="PGP-like_dom2"/>
</dbReference>
<evidence type="ECO:0000313" key="5">
    <source>
        <dbReference type="EMBL" id="QQG36579.1"/>
    </source>
</evidence>
<comment type="cofactor">
    <cofactor evidence="1">
        <name>Mg(2+)</name>
        <dbReference type="ChEBI" id="CHEBI:18420"/>
    </cofactor>
</comment>
<dbReference type="SFLD" id="SFLDS00003">
    <property type="entry name" value="Haloacid_Dehalogenase"/>
    <property type="match status" value="1"/>
</dbReference>
<dbReference type="AlphaFoldDB" id="A0A7T5R354"/>
<dbReference type="Pfam" id="PF13419">
    <property type="entry name" value="HAD_2"/>
    <property type="match status" value="1"/>
</dbReference>
<keyword evidence="5" id="KW-0378">Hydrolase</keyword>
<dbReference type="Proteomes" id="UP000595362">
    <property type="component" value="Chromosome"/>
</dbReference>
<evidence type="ECO:0000313" key="6">
    <source>
        <dbReference type="Proteomes" id="UP000595362"/>
    </source>
</evidence>
<dbReference type="InterPro" id="IPR006439">
    <property type="entry name" value="HAD-SF_hydro_IA"/>
</dbReference>
<dbReference type="EMBL" id="CP066681">
    <property type="protein sequence ID" value="QQG36579.1"/>
    <property type="molecule type" value="Genomic_DNA"/>
</dbReference>
<dbReference type="SFLD" id="SFLDG01135">
    <property type="entry name" value="C1.5.6:_HAD__Beta-PGM__Phospha"/>
    <property type="match status" value="1"/>
</dbReference>
<sequence>MRLMNSVVDLVIFDCDGTLVDSELLNNTATSEALAAVGFPQYTPEYCMDTYVGWYQSKIWRVVEEEHDVKLPPDISRIYIERVRALQPALARPAPGIEAVLGELQKNHPMCVASNGEPENVRGLLEGTGLIRFFETDRIYTAALVPEPKPAPDLFLYAAAQYGVDPERCLVAEDSLAGAKAGVAAGMTVFGYTGLAHQPAAQAARLRQAGAHKVSDRIADLLTCFG</sequence>
<dbReference type="SFLD" id="SFLDG01129">
    <property type="entry name" value="C1.5:_HAD__Beta-PGM__Phosphata"/>
    <property type="match status" value="1"/>
</dbReference>
<reference evidence="5 6" key="1">
    <citation type="submission" date="2020-07" db="EMBL/GenBank/DDBJ databases">
        <title>Huge and variable diversity of episymbiotic CPR bacteria and DPANN archaea in groundwater ecosystems.</title>
        <authorList>
            <person name="He C.Y."/>
            <person name="Keren R."/>
            <person name="Whittaker M."/>
            <person name="Farag I.F."/>
            <person name="Doudna J."/>
            <person name="Cate J.H.D."/>
            <person name="Banfield J.F."/>
        </authorList>
    </citation>
    <scope>NUCLEOTIDE SEQUENCE [LARGE SCALE GENOMIC DNA]</scope>
    <source>
        <strain evidence="5">NC_groundwater_70_Ag_B-0.1um_54_66</strain>
    </source>
</reference>
<evidence type="ECO:0000256" key="3">
    <source>
        <dbReference type="ARBA" id="ARBA00022723"/>
    </source>
</evidence>
<evidence type="ECO:0000256" key="2">
    <source>
        <dbReference type="ARBA" id="ARBA00006171"/>
    </source>
</evidence>
<accession>A0A7T5R354</accession>
<dbReference type="SUPFAM" id="SSF56784">
    <property type="entry name" value="HAD-like"/>
    <property type="match status" value="1"/>
</dbReference>
<dbReference type="InterPro" id="IPR023214">
    <property type="entry name" value="HAD_sf"/>
</dbReference>
<protein>
    <submittedName>
        <fullName evidence="5">HAD-IA family hydrolase</fullName>
    </submittedName>
</protein>
<dbReference type="InterPro" id="IPR041492">
    <property type="entry name" value="HAD_2"/>
</dbReference>
<name>A0A7T5R354_9BACT</name>
<dbReference type="GO" id="GO:0016787">
    <property type="term" value="F:hydrolase activity"/>
    <property type="evidence" value="ECO:0007669"/>
    <property type="project" value="UniProtKB-KW"/>
</dbReference>
<proteinExistence type="inferred from homology"/>
<dbReference type="InterPro" id="IPR036412">
    <property type="entry name" value="HAD-like_sf"/>
</dbReference>
<dbReference type="NCBIfam" id="TIGR01509">
    <property type="entry name" value="HAD-SF-IA-v3"/>
    <property type="match status" value="1"/>
</dbReference>
<dbReference type="PANTHER" id="PTHR46193:SF10">
    <property type="entry name" value="6-PHOSPHOGLUCONATE PHOSPHATASE"/>
    <property type="match status" value="1"/>
</dbReference>
<dbReference type="Gene3D" id="3.40.50.1000">
    <property type="entry name" value="HAD superfamily/HAD-like"/>
    <property type="match status" value="1"/>
</dbReference>
<evidence type="ECO:0000256" key="4">
    <source>
        <dbReference type="ARBA" id="ARBA00022842"/>
    </source>
</evidence>
<comment type="similarity">
    <text evidence="2">Belongs to the HAD-like hydrolase superfamily. CbbY/CbbZ/Gph/YieH family.</text>
</comment>
<keyword evidence="3" id="KW-0479">Metal-binding</keyword>
<dbReference type="PANTHER" id="PTHR46193">
    <property type="entry name" value="6-PHOSPHOGLUCONATE PHOSPHATASE"/>
    <property type="match status" value="1"/>
</dbReference>
<organism evidence="5 6">
    <name type="scientific">Micavibrio aeruginosavorus</name>
    <dbReference type="NCBI Taxonomy" id="349221"/>
    <lineage>
        <taxon>Bacteria</taxon>
        <taxon>Pseudomonadati</taxon>
        <taxon>Bdellovibrionota</taxon>
        <taxon>Bdellovibrionia</taxon>
        <taxon>Bdellovibrionales</taxon>
        <taxon>Pseudobdellovibrionaceae</taxon>
        <taxon>Micavibrio</taxon>
    </lineage>
</organism>